<protein>
    <submittedName>
        <fullName evidence="1">Transcriptional regulator</fullName>
    </submittedName>
</protein>
<keyword evidence="2" id="KW-1185">Reference proteome</keyword>
<evidence type="ECO:0000313" key="1">
    <source>
        <dbReference type="EMBL" id="OAN49253.1"/>
    </source>
</evidence>
<dbReference type="AlphaFoldDB" id="A0A178ML28"/>
<organism evidence="1 2">
    <name type="scientific">Paramagnetospirillum marisnigri</name>
    <dbReference type="NCBI Taxonomy" id="1285242"/>
    <lineage>
        <taxon>Bacteria</taxon>
        <taxon>Pseudomonadati</taxon>
        <taxon>Pseudomonadota</taxon>
        <taxon>Alphaproteobacteria</taxon>
        <taxon>Rhodospirillales</taxon>
        <taxon>Magnetospirillaceae</taxon>
        <taxon>Paramagnetospirillum</taxon>
    </lineage>
</organism>
<accession>A0A178ML28</accession>
<dbReference type="OrthoDB" id="9801358at2"/>
<dbReference type="NCBIfam" id="NF033727">
    <property type="entry name" value="chaperon_ArsD"/>
    <property type="match status" value="1"/>
</dbReference>
<reference evidence="1 2" key="1">
    <citation type="submission" date="2016-04" db="EMBL/GenBank/DDBJ databases">
        <title>Draft genome sequence of freshwater magnetotactic bacteria Magnetospirillum marisnigri SP-1 and Magnetospirillum moscoviense BB-1.</title>
        <authorList>
            <person name="Koziaeva V."/>
            <person name="Dziuba M.V."/>
            <person name="Ivanov T.M."/>
            <person name="Kuznetsov B."/>
            <person name="Grouzdev D.S."/>
        </authorList>
    </citation>
    <scope>NUCLEOTIDE SEQUENCE [LARGE SCALE GENOMIC DNA]</scope>
    <source>
        <strain evidence="1 2">SP-1</strain>
    </source>
</reference>
<dbReference type="GO" id="GO:0003677">
    <property type="term" value="F:DNA binding"/>
    <property type="evidence" value="ECO:0007669"/>
    <property type="project" value="InterPro"/>
</dbReference>
<dbReference type="Gene3D" id="3.40.30.10">
    <property type="entry name" value="Glutaredoxin"/>
    <property type="match status" value="1"/>
</dbReference>
<comment type="caution">
    <text evidence="1">The sequence shown here is derived from an EMBL/GenBank/DDBJ whole genome shotgun (WGS) entry which is preliminary data.</text>
</comment>
<gene>
    <name evidence="1" type="ORF">A6A04_03820</name>
</gene>
<dbReference type="Proteomes" id="UP000078428">
    <property type="component" value="Unassembled WGS sequence"/>
</dbReference>
<dbReference type="STRING" id="1285242.A6A04_03820"/>
<proteinExistence type="predicted"/>
<dbReference type="GO" id="GO:0045892">
    <property type="term" value="P:negative regulation of DNA-templated transcription"/>
    <property type="evidence" value="ECO:0007669"/>
    <property type="project" value="InterPro"/>
</dbReference>
<dbReference type="RefSeq" id="WP_068493709.1">
    <property type="nucleotide sequence ID" value="NZ_LWQT01000066.1"/>
</dbReference>
<dbReference type="GO" id="GO:0046685">
    <property type="term" value="P:response to arsenic-containing substance"/>
    <property type="evidence" value="ECO:0007669"/>
    <property type="project" value="InterPro"/>
</dbReference>
<dbReference type="Pfam" id="PF06953">
    <property type="entry name" value="ArsD"/>
    <property type="match status" value="1"/>
</dbReference>
<sequence length="123" mass="12933">MTKLDVYDPAMCCSTGVCGPEVDPALVAFAADLKWLAEQGITVQRYNLGTEPQAFAANPQVLKEMEAGMDRLPILAVDGHIVSTGIYLTRDQLAAKLGLAAKPKITIKADGSSSCCSPKSGCC</sequence>
<name>A0A178ML28_9PROT</name>
<evidence type="ECO:0000313" key="2">
    <source>
        <dbReference type="Proteomes" id="UP000078428"/>
    </source>
</evidence>
<dbReference type="EMBL" id="LWQT01000066">
    <property type="protein sequence ID" value="OAN49253.1"/>
    <property type="molecule type" value="Genomic_DNA"/>
</dbReference>
<dbReference type="InterPro" id="IPR010712">
    <property type="entry name" value="Arsenical-R_ArsD"/>
</dbReference>